<dbReference type="SUPFAM" id="SSF56519">
    <property type="entry name" value="Penicillin binding protein dimerisation domain"/>
    <property type="match status" value="1"/>
</dbReference>
<keyword evidence="6 16" id="KW-0645">Protease</keyword>
<evidence type="ECO:0000256" key="5">
    <source>
        <dbReference type="ARBA" id="ARBA00022645"/>
    </source>
</evidence>
<evidence type="ECO:0000256" key="11">
    <source>
        <dbReference type="ARBA" id="ARBA00022989"/>
    </source>
</evidence>
<dbReference type="Pfam" id="PF03717">
    <property type="entry name" value="PBP_dimer"/>
    <property type="match status" value="1"/>
</dbReference>
<comment type="catalytic activity">
    <reaction evidence="16">
        <text>Preferential cleavage: (Ac)2-L-Lys-D-Ala-|-D-Ala. Also transpeptidation of peptidyl-alanyl moieties that are N-acyl substituents of D-alanine.</text>
        <dbReference type="EC" id="3.4.16.4"/>
    </reaction>
</comment>
<dbReference type="InterPro" id="IPR050515">
    <property type="entry name" value="Beta-lactam/transpept"/>
</dbReference>
<keyword evidence="2 16" id="KW-1003">Cell membrane</keyword>
<dbReference type="Gene3D" id="3.30.450.330">
    <property type="match status" value="1"/>
</dbReference>
<dbReference type="InterPro" id="IPR001460">
    <property type="entry name" value="PCN-bd_Tpept"/>
</dbReference>
<keyword evidence="3 16" id="KW-0997">Cell inner membrane</keyword>
<evidence type="ECO:0000256" key="6">
    <source>
        <dbReference type="ARBA" id="ARBA00022670"/>
    </source>
</evidence>
<comment type="similarity">
    <text evidence="16">Belongs to the transpeptidase family. FtsI subfamily.</text>
</comment>
<sequence>MSRPGHAKRKLKPTMIPWRFYAVIVTVCLMFAMLLARAAYIQIVEPDRLKREGDMRSLRTKTGDVQRGIITDRHGEELAVSVPVKAVWVDPKVIADMGGIQKRQRWSALADALSLDADKLISKIESAPNRRFMYIKRQVTPGLTDYVKKLKLPGVFLKNESRRFYPAGEVSAHIVGVTNIDADGIEGIEATYNDWLNGSPEKRRIRKDRTGRTVEELGVIEAREQPGDIELAIDQRIQALAYRELKIATEYHGATSGSVVVIDVESGEILALVNTPSFNPNNRRDRDPFRMRNRAVTDAFEPGSTVKPMVVLGALANGVVEQDSVIATSPGWMRIGGREVRDSKNYGDMTVRAVLQKSSNIGVTKMALQTSPDELIETFFQLGFGSLSDALLPGESSGHLSIRRKWSDFELATLSFGYGMTITPIQLARAYAVIGAGGIKYPLSILKLNEPPTGERVIEKHHVAAVLEMLESVTEEGGTGTKARVPGYRVAGKTGTARKAIAGGYGEEYVADFAGVAPLSQPKLAIAVVINEPAGDKYYGGDVAAPVFSAVMAGALHYLNIPPDAETSDYAGIWP</sequence>
<dbReference type="RefSeq" id="WP_220102212.1">
    <property type="nucleotide sequence ID" value="NZ_JAHZSS010000001.1"/>
</dbReference>
<evidence type="ECO:0000256" key="13">
    <source>
        <dbReference type="ARBA" id="ARBA00023210"/>
    </source>
</evidence>
<evidence type="ECO:0000256" key="9">
    <source>
        <dbReference type="ARBA" id="ARBA00022960"/>
    </source>
</evidence>
<keyword evidence="11 16" id="KW-1133">Transmembrane helix</keyword>
<name>A0ABS7EB20_9GAMM</name>
<keyword evidence="9 16" id="KW-0133">Cell shape</keyword>
<evidence type="ECO:0000259" key="17">
    <source>
        <dbReference type="Pfam" id="PF00905"/>
    </source>
</evidence>
<keyword evidence="13 16" id="KW-0717">Septation</keyword>
<gene>
    <name evidence="16" type="primary">ftsI</name>
    <name evidence="19" type="ORF">K0504_00660</name>
</gene>
<evidence type="ECO:0000256" key="14">
    <source>
        <dbReference type="ARBA" id="ARBA00023306"/>
    </source>
</evidence>
<keyword evidence="5 16" id="KW-0121">Carboxypeptidase</keyword>
<dbReference type="Pfam" id="PF00905">
    <property type="entry name" value="Transpeptidase"/>
    <property type="match status" value="1"/>
</dbReference>
<dbReference type="InterPro" id="IPR005311">
    <property type="entry name" value="PBP_dimer"/>
</dbReference>
<evidence type="ECO:0000256" key="12">
    <source>
        <dbReference type="ARBA" id="ARBA00023136"/>
    </source>
</evidence>
<dbReference type="PANTHER" id="PTHR30627:SF1">
    <property type="entry name" value="PEPTIDOGLYCAN D,D-TRANSPEPTIDASE FTSI"/>
    <property type="match status" value="1"/>
</dbReference>
<organism evidence="19 20">
    <name type="scientific">Neiella holothuriorum</name>
    <dbReference type="NCBI Taxonomy" id="2870530"/>
    <lineage>
        <taxon>Bacteria</taxon>
        <taxon>Pseudomonadati</taxon>
        <taxon>Pseudomonadota</taxon>
        <taxon>Gammaproteobacteria</taxon>
        <taxon>Alteromonadales</taxon>
        <taxon>Echinimonadaceae</taxon>
        <taxon>Neiella</taxon>
    </lineage>
</organism>
<dbReference type="Gene3D" id="3.40.710.10">
    <property type="entry name" value="DD-peptidase/beta-lactamase superfamily"/>
    <property type="match status" value="1"/>
</dbReference>
<dbReference type="EMBL" id="JAHZSS010000001">
    <property type="protein sequence ID" value="MBW8189529.1"/>
    <property type="molecule type" value="Genomic_DNA"/>
</dbReference>
<reference evidence="19" key="1">
    <citation type="submission" date="2021-07" db="EMBL/GenBank/DDBJ databases">
        <title>Neiella marina sp. nov., isolated from the intestinal content of sea cucumber Apostichopus japonicus.</title>
        <authorList>
            <person name="Bai X."/>
        </authorList>
    </citation>
    <scope>NUCLEOTIDE SEQUENCE</scope>
    <source>
        <strain evidence="19">126</strain>
    </source>
</reference>
<dbReference type="InterPro" id="IPR036138">
    <property type="entry name" value="PBP_dimer_sf"/>
</dbReference>
<evidence type="ECO:0000256" key="7">
    <source>
        <dbReference type="ARBA" id="ARBA00022692"/>
    </source>
</evidence>
<keyword evidence="4 16" id="KW-0132">Cell division</keyword>
<feature type="transmembrane region" description="Helical" evidence="16">
    <location>
        <begin position="20"/>
        <end position="40"/>
    </location>
</feature>
<keyword evidence="8 16" id="KW-0378">Hydrolase</keyword>
<proteinExistence type="inferred from homology"/>
<comment type="caution">
    <text evidence="19">The sequence shown here is derived from an EMBL/GenBank/DDBJ whole genome shotgun (WGS) entry which is preliminary data.</text>
</comment>
<evidence type="ECO:0000256" key="3">
    <source>
        <dbReference type="ARBA" id="ARBA00022519"/>
    </source>
</evidence>
<keyword evidence="15 16" id="KW-0961">Cell wall biogenesis/degradation</keyword>
<accession>A0ABS7EB20</accession>
<protein>
    <recommendedName>
        <fullName evidence="16">Peptidoglycan D,D-transpeptidase FtsI</fullName>
        <ecNumber evidence="16">3.4.16.4</ecNumber>
    </recommendedName>
    <alternativeName>
        <fullName evidence="16">Penicillin-binding protein 3</fullName>
        <shortName evidence="16">PBP-3</shortName>
    </alternativeName>
</protein>
<feature type="domain" description="Penicillin-binding protein dimerisation" evidence="18">
    <location>
        <begin position="65"/>
        <end position="216"/>
    </location>
</feature>
<keyword evidence="20" id="KW-1185">Reference proteome</keyword>
<feature type="active site" description="Acyl-ester intermediate" evidence="16">
    <location>
        <position position="304"/>
    </location>
</feature>
<keyword evidence="12 16" id="KW-0472">Membrane</keyword>
<evidence type="ECO:0000256" key="2">
    <source>
        <dbReference type="ARBA" id="ARBA00022475"/>
    </source>
</evidence>
<keyword evidence="14 16" id="KW-0131">Cell cycle</keyword>
<dbReference type="PANTHER" id="PTHR30627">
    <property type="entry name" value="PEPTIDOGLYCAN D,D-TRANSPEPTIDASE"/>
    <property type="match status" value="1"/>
</dbReference>
<evidence type="ECO:0000256" key="1">
    <source>
        <dbReference type="ARBA" id="ARBA00004370"/>
    </source>
</evidence>
<dbReference type="HAMAP" id="MF_02080">
    <property type="entry name" value="FtsI_transpept"/>
    <property type="match status" value="1"/>
</dbReference>
<evidence type="ECO:0000256" key="15">
    <source>
        <dbReference type="ARBA" id="ARBA00023316"/>
    </source>
</evidence>
<comment type="subcellular location">
    <subcellularLocation>
        <location evidence="16">Cell inner membrane</location>
        <topology evidence="16">Single-pass membrane protein</topology>
    </subcellularLocation>
    <subcellularLocation>
        <location evidence="1">Membrane</location>
    </subcellularLocation>
</comment>
<dbReference type="Gene3D" id="3.90.1310.10">
    <property type="entry name" value="Penicillin-binding protein 2a (Domain 2)"/>
    <property type="match status" value="1"/>
</dbReference>
<evidence type="ECO:0000256" key="16">
    <source>
        <dbReference type="HAMAP-Rule" id="MF_02080"/>
    </source>
</evidence>
<evidence type="ECO:0000313" key="20">
    <source>
        <dbReference type="Proteomes" id="UP001166251"/>
    </source>
</evidence>
<keyword evidence="7 16" id="KW-0812">Transmembrane</keyword>
<evidence type="ECO:0000256" key="4">
    <source>
        <dbReference type="ARBA" id="ARBA00022618"/>
    </source>
</evidence>
<keyword evidence="10 16" id="KW-0573">Peptidoglycan synthesis</keyword>
<evidence type="ECO:0000256" key="8">
    <source>
        <dbReference type="ARBA" id="ARBA00022801"/>
    </source>
</evidence>
<evidence type="ECO:0000259" key="18">
    <source>
        <dbReference type="Pfam" id="PF03717"/>
    </source>
</evidence>
<evidence type="ECO:0000313" key="19">
    <source>
        <dbReference type="EMBL" id="MBW8189529.1"/>
    </source>
</evidence>
<comment type="function">
    <text evidence="16">Catalyzes cross-linking of the peptidoglycan cell wall at the division septum.</text>
</comment>
<dbReference type="Proteomes" id="UP001166251">
    <property type="component" value="Unassembled WGS sequence"/>
</dbReference>
<dbReference type="SUPFAM" id="SSF56601">
    <property type="entry name" value="beta-lactamase/transpeptidase-like"/>
    <property type="match status" value="1"/>
</dbReference>
<dbReference type="InterPro" id="IPR037532">
    <property type="entry name" value="FtsI_transpept"/>
</dbReference>
<dbReference type="InterPro" id="IPR012338">
    <property type="entry name" value="Beta-lactam/transpept-like"/>
</dbReference>
<evidence type="ECO:0000256" key="10">
    <source>
        <dbReference type="ARBA" id="ARBA00022984"/>
    </source>
</evidence>
<feature type="domain" description="Penicillin-binding protein transpeptidase" evidence="17">
    <location>
        <begin position="257"/>
        <end position="552"/>
    </location>
</feature>
<comment type="pathway">
    <text evidence="16">Cell wall biogenesis; peptidoglycan biosynthesis.</text>
</comment>
<dbReference type="Gene3D" id="1.10.150.770">
    <property type="match status" value="1"/>
</dbReference>
<dbReference type="EC" id="3.4.16.4" evidence="16"/>